<dbReference type="Proteomes" id="UP000271974">
    <property type="component" value="Unassembled WGS sequence"/>
</dbReference>
<dbReference type="CDD" id="cd00154">
    <property type="entry name" value="Rab"/>
    <property type="match status" value="1"/>
</dbReference>
<dbReference type="PRINTS" id="PR00449">
    <property type="entry name" value="RASTRNSFRMNG"/>
</dbReference>
<organism evidence="3 4">
    <name type="scientific">Elysia chlorotica</name>
    <name type="common">Eastern emerald elysia</name>
    <name type="synonym">Sea slug</name>
    <dbReference type="NCBI Taxonomy" id="188477"/>
    <lineage>
        <taxon>Eukaryota</taxon>
        <taxon>Metazoa</taxon>
        <taxon>Spiralia</taxon>
        <taxon>Lophotrochozoa</taxon>
        <taxon>Mollusca</taxon>
        <taxon>Gastropoda</taxon>
        <taxon>Heterobranchia</taxon>
        <taxon>Euthyneura</taxon>
        <taxon>Panpulmonata</taxon>
        <taxon>Sacoglossa</taxon>
        <taxon>Placobranchoidea</taxon>
        <taxon>Plakobranchidae</taxon>
        <taxon>Elysia</taxon>
    </lineage>
</organism>
<dbReference type="PROSITE" id="PS51419">
    <property type="entry name" value="RAB"/>
    <property type="match status" value="1"/>
</dbReference>
<dbReference type="SUPFAM" id="SSF52540">
    <property type="entry name" value="P-loop containing nucleoside triphosphate hydrolases"/>
    <property type="match status" value="1"/>
</dbReference>
<dbReference type="EMBL" id="RQTK01000637">
    <property type="protein sequence ID" value="RUS76766.1"/>
    <property type="molecule type" value="Genomic_DNA"/>
</dbReference>
<dbReference type="GO" id="GO:0003924">
    <property type="term" value="F:GTPase activity"/>
    <property type="evidence" value="ECO:0007669"/>
    <property type="project" value="InterPro"/>
</dbReference>
<dbReference type="FunFam" id="3.40.50.300:FF:001447">
    <property type="entry name" value="Ras-related protein Rab-1B"/>
    <property type="match status" value="1"/>
</dbReference>
<comment type="caution">
    <text evidence="3">The sequence shown here is derived from an EMBL/GenBank/DDBJ whole genome shotgun (WGS) entry which is preliminary data.</text>
</comment>
<dbReference type="InterPro" id="IPR005225">
    <property type="entry name" value="Small_GTP-bd"/>
</dbReference>
<dbReference type="InterPro" id="IPR001806">
    <property type="entry name" value="Small_GTPase"/>
</dbReference>
<dbReference type="PANTHER" id="PTHR47977">
    <property type="entry name" value="RAS-RELATED PROTEIN RAB"/>
    <property type="match status" value="1"/>
</dbReference>
<dbReference type="Pfam" id="PF00071">
    <property type="entry name" value="Ras"/>
    <property type="match status" value="1"/>
</dbReference>
<dbReference type="InterPro" id="IPR027417">
    <property type="entry name" value="P-loop_NTPase"/>
</dbReference>
<evidence type="ECO:0000256" key="2">
    <source>
        <dbReference type="ARBA" id="ARBA00023134"/>
    </source>
</evidence>
<reference evidence="3 4" key="1">
    <citation type="submission" date="2019-01" db="EMBL/GenBank/DDBJ databases">
        <title>A draft genome assembly of the solar-powered sea slug Elysia chlorotica.</title>
        <authorList>
            <person name="Cai H."/>
            <person name="Li Q."/>
            <person name="Fang X."/>
            <person name="Li J."/>
            <person name="Curtis N.E."/>
            <person name="Altenburger A."/>
            <person name="Shibata T."/>
            <person name="Feng M."/>
            <person name="Maeda T."/>
            <person name="Schwartz J.A."/>
            <person name="Shigenobu S."/>
            <person name="Lundholm N."/>
            <person name="Nishiyama T."/>
            <person name="Yang H."/>
            <person name="Hasebe M."/>
            <person name="Li S."/>
            <person name="Pierce S.K."/>
            <person name="Wang J."/>
        </authorList>
    </citation>
    <scope>NUCLEOTIDE SEQUENCE [LARGE SCALE GENOMIC DNA]</scope>
    <source>
        <strain evidence="3">EC2010</strain>
        <tissue evidence="3">Whole organism of an adult</tissue>
    </source>
</reference>
<evidence type="ECO:0000313" key="3">
    <source>
        <dbReference type="EMBL" id="RUS76766.1"/>
    </source>
</evidence>
<name>A0A433T5H1_ELYCH</name>
<evidence type="ECO:0000313" key="4">
    <source>
        <dbReference type="Proteomes" id="UP000271974"/>
    </source>
</evidence>
<feature type="non-terminal residue" evidence="3">
    <location>
        <position position="1"/>
    </location>
</feature>
<dbReference type="AlphaFoldDB" id="A0A433T5H1"/>
<protein>
    <recommendedName>
        <fullName evidence="5">Small monomeric GTPase</fullName>
    </recommendedName>
</protein>
<sequence>KDPDRVHRIYMAGDAAVGKTSFVFRICKGKFVPNLSSTLDAKKRNKQTEKTGYAIILNNHTGLVPTRFRAMTRTYFRRADGVLLLYDVTYERSFLNVRDWINDIADGAAKKLPIMLVGNKTDLRDEMEKQGRRVVKYEDGLRLSKEIDALFIETSAKDGNNITEAVIELTRLLRTNQDLEVKSVGMQIHNMSAKKNSSSCCSRQ</sequence>
<proteinExistence type="predicted"/>
<keyword evidence="2" id="KW-0342">GTP-binding</keyword>
<dbReference type="SMART" id="SM00175">
    <property type="entry name" value="RAB"/>
    <property type="match status" value="1"/>
</dbReference>
<evidence type="ECO:0000256" key="1">
    <source>
        <dbReference type="ARBA" id="ARBA00022741"/>
    </source>
</evidence>
<dbReference type="OrthoDB" id="9989112at2759"/>
<dbReference type="GO" id="GO:0005525">
    <property type="term" value="F:GTP binding"/>
    <property type="evidence" value="ECO:0007669"/>
    <property type="project" value="UniProtKB-KW"/>
</dbReference>
<dbReference type="Gene3D" id="3.40.50.300">
    <property type="entry name" value="P-loop containing nucleotide triphosphate hydrolases"/>
    <property type="match status" value="1"/>
</dbReference>
<dbReference type="InterPro" id="IPR050227">
    <property type="entry name" value="Rab"/>
</dbReference>
<dbReference type="STRING" id="188477.A0A433T5H1"/>
<keyword evidence="1" id="KW-0547">Nucleotide-binding</keyword>
<dbReference type="SMART" id="SM00174">
    <property type="entry name" value="RHO"/>
    <property type="match status" value="1"/>
</dbReference>
<dbReference type="NCBIfam" id="TIGR00231">
    <property type="entry name" value="small_GTP"/>
    <property type="match status" value="1"/>
</dbReference>
<dbReference type="SMART" id="SM00173">
    <property type="entry name" value="RAS"/>
    <property type="match status" value="1"/>
</dbReference>
<gene>
    <name evidence="3" type="ORF">EGW08_015473</name>
</gene>
<dbReference type="PROSITE" id="PS51421">
    <property type="entry name" value="RAS"/>
    <property type="match status" value="1"/>
</dbReference>
<keyword evidence="4" id="KW-1185">Reference proteome</keyword>
<evidence type="ECO:0008006" key="5">
    <source>
        <dbReference type="Google" id="ProtNLM"/>
    </source>
</evidence>
<accession>A0A433T5H1</accession>